<comment type="caution">
    <text evidence="7">The sequence shown here is derived from an EMBL/GenBank/DDBJ whole genome shotgun (WGS) entry which is preliminary data.</text>
</comment>
<dbReference type="GO" id="GO:0009289">
    <property type="term" value="C:pilus"/>
    <property type="evidence" value="ECO:0007669"/>
    <property type="project" value="UniProtKB-SubCell"/>
</dbReference>
<protein>
    <submittedName>
        <fullName evidence="7">Type 1 fimbrial protein</fullName>
    </submittedName>
</protein>
<dbReference type="Pfam" id="PF00419">
    <property type="entry name" value="Fimbrial"/>
    <property type="match status" value="1"/>
</dbReference>
<comment type="similarity">
    <text evidence="2">Belongs to the fimbrial protein family.</text>
</comment>
<evidence type="ECO:0000256" key="1">
    <source>
        <dbReference type="ARBA" id="ARBA00004561"/>
    </source>
</evidence>
<dbReference type="Proteomes" id="UP000281332">
    <property type="component" value="Unassembled WGS sequence"/>
</dbReference>
<dbReference type="PANTHER" id="PTHR33420:SF3">
    <property type="entry name" value="FIMBRIAL SUBUNIT ELFA"/>
    <property type="match status" value="1"/>
</dbReference>
<dbReference type="RefSeq" id="WP_123798051.1">
    <property type="nucleotide sequence ID" value="NZ_RMVG01000001.1"/>
</dbReference>
<dbReference type="Gene3D" id="2.60.40.1090">
    <property type="entry name" value="Fimbrial-type adhesion domain"/>
    <property type="match status" value="1"/>
</dbReference>
<evidence type="ECO:0000313" key="7">
    <source>
        <dbReference type="EMBL" id="RPE04421.1"/>
    </source>
</evidence>
<organism evidence="7 8">
    <name type="scientific">Candidatus Pantoea deserta</name>
    <dbReference type="NCBI Taxonomy" id="1869313"/>
    <lineage>
        <taxon>Bacteria</taxon>
        <taxon>Pseudomonadati</taxon>
        <taxon>Pseudomonadota</taxon>
        <taxon>Gammaproteobacteria</taxon>
        <taxon>Enterobacterales</taxon>
        <taxon>Erwiniaceae</taxon>
        <taxon>Pantoea</taxon>
    </lineage>
</organism>
<evidence type="ECO:0000256" key="4">
    <source>
        <dbReference type="ARBA" id="ARBA00023263"/>
    </source>
</evidence>
<dbReference type="SUPFAM" id="SSF49401">
    <property type="entry name" value="Bacterial adhesins"/>
    <property type="match status" value="1"/>
</dbReference>
<proteinExistence type="inferred from homology"/>
<dbReference type="InterPro" id="IPR008966">
    <property type="entry name" value="Adhesion_dom_sf"/>
</dbReference>
<feature type="chain" id="PRO_5018322711" evidence="5">
    <location>
        <begin position="25"/>
        <end position="368"/>
    </location>
</feature>
<evidence type="ECO:0000313" key="8">
    <source>
        <dbReference type="Proteomes" id="UP000281332"/>
    </source>
</evidence>
<accession>A0A3N4PHZ1</accession>
<dbReference type="AlphaFoldDB" id="A0A3N4PHZ1"/>
<keyword evidence="8" id="KW-1185">Reference proteome</keyword>
<reference evidence="7 8" key="1">
    <citation type="submission" date="2018-11" db="EMBL/GenBank/DDBJ databases">
        <title>Whole genome sequencing of Pantoea sp. RIT388.</title>
        <authorList>
            <person name="Gan H.M."/>
            <person name="Hudson A.O."/>
        </authorList>
    </citation>
    <scope>NUCLEOTIDE SEQUENCE [LARGE SCALE GENOMIC DNA]</scope>
    <source>
        <strain evidence="7 8">RIT388</strain>
    </source>
</reference>
<sequence length="368" mass="38509">MNVSMSLTTPLLALAALFSLQAYAQEECHGVSQIVVQTHDVNYLPGATDGTPISAQMPLDNDNAFNCNKNNGDSGLAYKDIGYTIDAEESGLQATLEGGHSTPIYRIAGTNGIGFAIGFKEPTYCGGSFYDSTAKGKRVSICNSMTSSQINQANTLTMQSYLVFYKIPSQSSPLHPGNQPANVPETTIGTATLQVGDSAASSQPIADKPRVILSSFTVKYGSCAVTSNQSTINVDMGKVSRSEFSGIGSKAGSEKSFQIQVLCENSASVKVGFFGMASAGDKDALALTPQTNSASGVGVALSYGSGLQVAAGQRVPLNTPTDQLPVLATLNTPNQTQTLEFKAQYIQTDAQITAGKADSIATFNLVYN</sequence>
<evidence type="ECO:0000259" key="6">
    <source>
        <dbReference type="Pfam" id="PF00419"/>
    </source>
</evidence>
<dbReference type="EMBL" id="RMVG01000001">
    <property type="protein sequence ID" value="RPE04421.1"/>
    <property type="molecule type" value="Genomic_DNA"/>
</dbReference>
<name>A0A3N4PHZ1_9GAMM</name>
<dbReference type="OrthoDB" id="6546529at2"/>
<comment type="subcellular location">
    <subcellularLocation>
        <location evidence="1">Fimbrium</location>
    </subcellularLocation>
</comment>
<dbReference type="GO" id="GO:0043709">
    <property type="term" value="P:cell adhesion involved in single-species biofilm formation"/>
    <property type="evidence" value="ECO:0007669"/>
    <property type="project" value="TreeGrafter"/>
</dbReference>
<evidence type="ECO:0000256" key="3">
    <source>
        <dbReference type="ARBA" id="ARBA00022729"/>
    </source>
</evidence>
<evidence type="ECO:0000256" key="2">
    <source>
        <dbReference type="ARBA" id="ARBA00006671"/>
    </source>
</evidence>
<feature type="signal peptide" evidence="5">
    <location>
        <begin position="1"/>
        <end position="24"/>
    </location>
</feature>
<dbReference type="InterPro" id="IPR050263">
    <property type="entry name" value="Bact_Fimbrial_Adh_Pro"/>
</dbReference>
<feature type="domain" description="Fimbrial-type adhesion" evidence="6">
    <location>
        <begin position="217"/>
        <end position="367"/>
    </location>
</feature>
<gene>
    <name evidence="7" type="ORF">BBB56_00825</name>
</gene>
<dbReference type="InterPro" id="IPR000259">
    <property type="entry name" value="Adhesion_dom_fimbrial"/>
</dbReference>
<keyword evidence="4" id="KW-0281">Fimbrium</keyword>
<dbReference type="InterPro" id="IPR036937">
    <property type="entry name" value="Adhesion_dom_fimbrial_sf"/>
</dbReference>
<dbReference type="PANTHER" id="PTHR33420">
    <property type="entry name" value="FIMBRIAL SUBUNIT ELFA-RELATED"/>
    <property type="match status" value="1"/>
</dbReference>
<keyword evidence="3 5" id="KW-0732">Signal</keyword>
<evidence type="ECO:0000256" key="5">
    <source>
        <dbReference type="SAM" id="SignalP"/>
    </source>
</evidence>